<dbReference type="GO" id="GO:0016616">
    <property type="term" value="F:oxidoreductase activity, acting on the CH-OH group of donors, NAD or NADP as acceptor"/>
    <property type="evidence" value="ECO:0007669"/>
    <property type="project" value="UniProtKB-ARBA"/>
</dbReference>
<accession>A0A4D4JC28</accession>
<evidence type="ECO:0000259" key="3">
    <source>
        <dbReference type="SMART" id="SM00822"/>
    </source>
</evidence>
<dbReference type="InterPro" id="IPR057326">
    <property type="entry name" value="KR_dom"/>
</dbReference>
<dbReference type="FunFam" id="3.40.50.720:FF:000173">
    <property type="entry name" value="3-oxoacyl-[acyl-carrier protein] reductase"/>
    <property type="match status" value="1"/>
</dbReference>
<sequence>MLVTGGNRGIGLAIARAFAKAGDRVTVTYRSGEPPADLAAVRCDVTDPEQVERAFTEVEAAQGDVQVLVANAGITRDTLLLRMTEADRDEVLDTNLAGVFRVTRRALPNMVHARWGRLVYISSAIAMVGSRGQTNYAASKAAQVGLARSLAWELGPRNITANVVAPGLIDTGMATALPQRRRAEFLDMTPLGRAGTAEEVAAVVRFLASEDASYVTGALLPVSGGLGMGH</sequence>
<dbReference type="PANTHER" id="PTHR42760:SF133">
    <property type="entry name" value="3-OXOACYL-[ACYL-CARRIER-PROTEIN] REDUCTASE"/>
    <property type="match status" value="1"/>
</dbReference>
<dbReference type="EMBL" id="BJFL01000035">
    <property type="protein sequence ID" value="GDY33154.1"/>
    <property type="molecule type" value="Genomic_DNA"/>
</dbReference>
<dbReference type="AlphaFoldDB" id="A0A4D4JC28"/>
<dbReference type="InterPro" id="IPR036291">
    <property type="entry name" value="NAD(P)-bd_dom_sf"/>
</dbReference>
<dbReference type="SMART" id="SM00822">
    <property type="entry name" value="PKS_KR"/>
    <property type="match status" value="1"/>
</dbReference>
<keyword evidence="2" id="KW-0560">Oxidoreductase</keyword>
<dbReference type="Pfam" id="PF13561">
    <property type="entry name" value="adh_short_C2"/>
    <property type="match status" value="1"/>
</dbReference>
<comment type="similarity">
    <text evidence="1">Belongs to the short-chain dehydrogenases/reductases (SDR) family.</text>
</comment>
<dbReference type="PRINTS" id="PR00080">
    <property type="entry name" value="SDRFAMILY"/>
</dbReference>
<feature type="domain" description="Ketoreductase" evidence="3">
    <location>
        <begin position="2"/>
        <end position="172"/>
    </location>
</feature>
<keyword evidence="5" id="KW-1185">Reference proteome</keyword>
<dbReference type="SUPFAM" id="SSF51735">
    <property type="entry name" value="NAD(P)-binding Rossmann-fold domains"/>
    <property type="match status" value="1"/>
</dbReference>
<reference evidence="5" key="1">
    <citation type="submission" date="2019-04" db="EMBL/GenBank/DDBJ databases">
        <title>Draft genome sequence of Pseudonocardiaceae bacterium SL3-2-4.</title>
        <authorList>
            <person name="Ningsih F."/>
            <person name="Yokota A."/>
            <person name="Sakai Y."/>
            <person name="Nanatani K."/>
            <person name="Yabe S."/>
            <person name="Oetari A."/>
            <person name="Sjamsuridzal W."/>
        </authorList>
    </citation>
    <scope>NUCLEOTIDE SEQUENCE [LARGE SCALE GENOMIC DNA]</scope>
    <source>
        <strain evidence="5">SL3-2-4</strain>
    </source>
</reference>
<dbReference type="PRINTS" id="PR00081">
    <property type="entry name" value="GDHRDH"/>
</dbReference>
<dbReference type="Gene3D" id="3.40.50.720">
    <property type="entry name" value="NAD(P)-binding Rossmann-like Domain"/>
    <property type="match status" value="1"/>
</dbReference>
<comment type="caution">
    <text evidence="4">The sequence shown here is derived from an EMBL/GenBank/DDBJ whole genome shotgun (WGS) entry which is preliminary data.</text>
</comment>
<dbReference type="PANTHER" id="PTHR42760">
    <property type="entry name" value="SHORT-CHAIN DEHYDROGENASES/REDUCTASES FAMILY MEMBER"/>
    <property type="match status" value="1"/>
</dbReference>
<organism evidence="4 5">
    <name type="scientific">Gandjariella thermophila</name>
    <dbReference type="NCBI Taxonomy" id="1931992"/>
    <lineage>
        <taxon>Bacteria</taxon>
        <taxon>Bacillati</taxon>
        <taxon>Actinomycetota</taxon>
        <taxon>Actinomycetes</taxon>
        <taxon>Pseudonocardiales</taxon>
        <taxon>Pseudonocardiaceae</taxon>
        <taxon>Gandjariella</taxon>
    </lineage>
</organism>
<dbReference type="InterPro" id="IPR002347">
    <property type="entry name" value="SDR_fam"/>
</dbReference>
<dbReference type="Proteomes" id="UP000298860">
    <property type="component" value="Unassembled WGS sequence"/>
</dbReference>
<evidence type="ECO:0000256" key="2">
    <source>
        <dbReference type="ARBA" id="ARBA00023002"/>
    </source>
</evidence>
<dbReference type="NCBIfam" id="NF009466">
    <property type="entry name" value="PRK12826.1-2"/>
    <property type="match status" value="1"/>
</dbReference>
<gene>
    <name evidence="4" type="ORF">GTS_47870</name>
</gene>
<evidence type="ECO:0000313" key="5">
    <source>
        <dbReference type="Proteomes" id="UP000298860"/>
    </source>
</evidence>
<evidence type="ECO:0000313" key="4">
    <source>
        <dbReference type="EMBL" id="GDY33154.1"/>
    </source>
</evidence>
<evidence type="ECO:0000256" key="1">
    <source>
        <dbReference type="ARBA" id="ARBA00006484"/>
    </source>
</evidence>
<name>A0A4D4JC28_9PSEU</name>
<proteinExistence type="inferred from homology"/>
<protein>
    <submittedName>
        <fullName evidence="4">Beta-ketoacyl-ACP reductase</fullName>
    </submittedName>
</protein>